<evidence type="ECO:0000259" key="3">
    <source>
        <dbReference type="Pfam" id="PF25474"/>
    </source>
</evidence>
<feature type="transmembrane region" description="Helical" evidence="1">
    <location>
        <begin position="1006"/>
        <end position="1028"/>
    </location>
</feature>
<comment type="caution">
    <text evidence="4">The sequence shown here is derived from an EMBL/GenBank/DDBJ whole genome shotgun (WGS) entry which is preliminary data.</text>
</comment>
<feature type="transmembrane region" description="Helical" evidence="1">
    <location>
        <begin position="134"/>
        <end position="152"/>
    </location>
</feature>
<name>A0A8S1RNE7_9CILI</name>
<dbReference type="Pfam" id="PF25474">
    <property type="entry name" value="TPR_TmcB"/>
    <property type="match status" value="1"/>
</dbReference>
<dbReference type="OrthoDB" id="303837at2759"/>
<feature type="transmembrane region" description="Helical" evidence="1">
    <location>
        <begin position="243"/>
        <end position="262"/>
    </location>
</feature>
<dbReference type="EMBL" id="CAJJDN010000192">
    <property type="protein sequence ID" value="CAD8128630.1"/>
    <property type="molecule type" value="Genomic_DNA"/>
</dbReference>
<keyword evidence="1" id="KW-0812">Transmembrane</keyword>
<dbReference type="InterPro" id="IPR000014">
    <property type="entry name" value="PAS"/>
</dbReference>
<feature type="transmembrane region" description="Helical" evidence="1">
    <location>
        <begin position="34"/>
        <end position="53"/>
    </location>
</feature>
<dbReference type="PANTHER" id="PTHR31600:SF2">
    <property type="entry name" value="GAMETE ENRICHED GENE 10 PROTEIN-RELATED"/>
    <property type="match status" value="1"/>
</dbReference>
<proteinExistence type="predicted"/>
<feature type="transmembrane region" description="Helical" evidence="1">
    <location>
        <begin position="1305"/>
        <end position="1325"/>
    </location>
</feature>
<dbReference type="InterPro" id="IPR052994">
    <property type="entry name" value="Tiny_macrocysts_regulators"/>
</dbReference>
<dbReference type="PANTHER" id="PTHR31600">
    <property type="entry name" value="TINY MACROCYSTS PROTEIN B-RELATED"/>
    <property type="match status" value="1"/>
</dbReference>
<protein>
    <recommendedName>
        <fullName evidence="6">PAS domain-containing protein</fullName>
    </recommendedName>
</protein>
<feature type="transmembrane region" description="Helical" evidence="1">
    <location>
        <begin position="1208"/>
        <end position="1228"/>
    </location>
</feature>
<evidence type="ECO:0000259" key="2">
    <source>
        <dbReference type="Pfam" id="PF13426"/>
    </source>
</evidence>
<organism evidence="4 5">
    <name type="scientific">Paramecium sonneborni</name>
    <dbReference type="NCBI Taxonomy" id="65129"/>
    <lineage>
        <taxon>Eukaryota</taxon>
        <taxon>Sar</taxon>
        <taxon>Alveolata</taxon>
        <taxon>Ciliophora</taxon>
        <taxon>Intramacronucleata</taxon>
        <taxon>Oligohymenophorea</taxon>
        <taxon>Peniculida</taxon>
        <taxon>Parameciidae</taxon>
        <taxon>Paramecium</taxon>
    </lineage>
</organism>
<evidence type="ECO:0000256" key="1">
    <source>
        <dbReference type="SAM" id="Phobius"/>
    </source>
</evidence>
<keyword evidence="1" id="KW-0472">Membrane</keyword>
<dbReference type="Pfam" id="PF13426">
    <property type="entry name" value="PAS_9"/>
    <property type="match status" value="1"/>
</dbReference>
<feature type="transmembrane region" description="Helical" evidence="1">
    <location>
        <begin position="1529"/>
        <end position="1559"/>
    </location>
</feature>
<keyword evidence="5" id="KW-1185">Reference proteome</keyword>
<dbReference type="Proteomes" id="UP000692954">
    <property type="component" value="Unassembled WGS sequence"/>
</dbReference>
<dbReference type="InterPro" id="IPR057352">
    <property type="entry name" value="TPR_TmcB/C"/>
</dbReference>
<accession>A0A8S1RNE7</accession>
<feature type="transmembrane region" description="Helical" evidence="1">
    <location>
        <begin position="301"/>
        <end position="321"/>
    </location>
</feature>
<evidence type="ECO:0008006" key="6">
    <source>
        <dbReference type="Google" id="ProtNLM"/>
    </source>
</evidence>
<feature type="domain" description="TmcB/TmcC TPR repeats" evidence="3">
    <location>
        <begin position="503"/>
        <end position="576"/>
    </location>
</feature>
<evidence type="ECO:0000313" key="5">
    <source>
        <dbReference type="Proteomes" id="UP000692954"/>
    </source>
</evidence>
<gene>
    <name evidence="4" type="ORF">PSON_ATCC_30995.1.T1920057</name>
</gene>
<feature type="transmembrane region" description="Helical" evidence="1">
    <location>
        <begin position="274"/>
        <end position="295"/>
    </location>
</feature>
<feature type="domain" description="PAS" evidence="2">
    <location>
        <begin position="630"/>
        <end position="722"/>
    </location>
</feature>
<evidence type="ECO:0000313" key="4">
    <source>
        <dbReference type="EMBL" id="CAD8128630.1"/>
    </source>
</evidence>
<sequence>MISNQEFLQTFAGKYKQSLFNIAYQIICQNSQSLQVSLILSMIQFFQLLYFPFQVQLQYAWHYHKLSSQIQEFLSYFTILRIIINQDKSMYLMLMYFAIIIIFLTTLLVIISAIEKKLQNKKIIIMFLSKSIQFMMTIGFEAIMRILSGLLICKLDKNGTLRMLYVIEQECWVGDYVYHAIVVIISLILLLFLLLACNKIFIDLNKNKKNTFSQKEGSSYFKVFLYVIFSMISSTIIKLPQYSFCVIAIQNITSLSLFFSIFQKRPFYNSIIQGIWVSITGIVFYTNLTLLISFLFDQIVIENLMIGWIITCPMIIVILFGSQKAQIDLLKINFSRYEQTQMIMKECDYLLELVDSSEKNQNKQIQILGFLELHQQTCFKQNCVILINKNLSIKYKDNQKYTDERQILKELINQFYQVGLNKFPQSIDLKLHYSYFLFDYLDDRQKALFELEKAQLLSPDFGQQFQIYNKIRKFIELSFQRQQFGENKIQQTLQNDRNIDFSQNQLKQKFSECSHQLLQFWSQLLEEIPNLQALKIHGKQVMVSIHQIRKQLTIMQRSSTFNSASLKILSKFNEYVFQIIDTVQFASIRKNQENDQFFLESKFLEQSFLQRSEDLGSYSSPILVLELFNNNNQVSIVKNINQATYSLLGYSKTDIIGHPISDLLQNNYSKLHQSLVESYFASDSQDQISVLPSKQLFFQTKSQYAVLIQTTGSLIQTDKGVFLYLKLTKDICYRNFAYIIFNEDGKIENISSTCISILKLDIRKLQIRQLYIQLLFPYLLTNKETYLCKMKHIAYDYQKPKDKSTIFEDEDKEELNSIELMGQLFEIQLNSQFTKKGEKEQHFGYYLKIEQIENNHLINAPIVKKYQSNMQFKYFLEQNIYIYGNASQINLQLDSVKEESEIQEVNQQSIFIQSRLQSRKQFSFNSYRLKKIYGADIKTLRLFQNEIKEVLDYIEEDEYEDYVMEFTENSKQKEEINKSQFNKINSQNDLMLSLQNINYPTISRRLILLNNLFIVALFILACVMYSTLYDTITKFQAAIELATANNQRFNSLIRIQSNLQDLRGCNFNIEASGFDINKEKFVSYNFQELKNELNLLFESNKLLTSSEVKINQKYQDYIDQFEQSIIQMYLLDDSYQTFSYNQAVQQLIARAITLNSSSLDKFNDEQEDFHYYLHNTFNSISKYQYVSQDYYFSNIQSLLDDLKTFDTFFFILSSCCLCLIFLFCQLYVRSHQSNIKNIVSAFQEIKNFYVKQIIDGIQMFMQILETNDDDIDQIDLEEYENQEGEITKKSRKRKSQVFMKGDNKIQIQIIFVSLLFFSYFNYLYFSSLTIINQTNLLIPLVNITSYIPTQYTILDNSIREMLFDENAITTHELNSIKKMVFMIDELQIQDAELHVLNQKNQDILSLEYSSLFNQIYIVNPCKIIIENDLTVTNQTCLSFSKNILQDGLAVAISNFFQNAYEMILQQTKYDSNVVYSNLTYNLSTDHKKNYTYNILNSFYSQENRQIQKVFLKICHLQLIKELQSQLNNYYSFLSFQLTLLFMIFCMITIFIYFIIWIPLLTNFYLEIQKTLEILTIIPIKYLNKIEQLQQYIKNLKEHNY</sequence>
<keyword evidence="1" id="KW-1133">Transmembrane helix</keyword>
<reference evidence="4" key="1">
    <citation type="submission" date="2021-01" db="EMBL/GenBank/DDBJ databases">
        <authorList>
            <consortium name="Genoscope - CEA"/>
            <person name="William W."/>
        </authorList>
    </citation>
    <scope>NUCLEOTIDE SEQUENCE</scope>
</reference>
<feature type="transmembrane region" description="Helical" evidence="1">
    <location>
        <begin position="90"/>
        <end position="114"/>
    </location>
</feature>
<feature type="transmembrane region" description="Helical" evidence="1">
    <location>
        <begin position="219"/>
        <end position="237"/>
    </location>
</feature>
<feature type="transmembrane region" description="Helical" evidence="1">
    <location>
        <begin position="176"/>
        <end position="198"/>
    </location>
</feature>